<sequence>MPSAKFLISSFNFSEKGQLLATICSMPS</sequence>
<proteinExistence type="predicted"/>
<organism evidence="1">
    <name type="scientific">Arundo donax</name>
    <name type="common">Giant reed</name>
    <name type="synonym">Donax arundinaceus</name>
    <dbReference type="NCBI Taxonomy" id="35708"/>
    <lineage>
        <taxon>Eukaryota</taxon>
        <taxon>Viridiplantae</taxon>
        <taxon>Streptophyta</taxon>
        <taxon>Embryophyta</taxon>
        <taxon>Tracheophyta</taxon>
        <taxon>Spermatophyta</taxon>
        <taxon>Magnoliopsida</taxon>
        <taxon>Liliopsida</taxon>
        <taxon>Poales</taxon>
        <taxon>Poaceae</taxon>
        <taxon>PACMAD clade</taxon>
        <taxon>Arundinoideae</taxon>
        <taxon>Arundineae</taxon>
        <taxon>Arundo</taxon>
    </lineage>
</organism>
<evidence type="ECO:0000313" key="1">
    <source>
        <dbReference type="EMBL" id="JAD39699.1"/>
    </source>
</evidence>
<reference evidence="1" key="1">
    <citation type="submission" date="2014-09" db="EMBL/GenBank/DDBJ databases">
        <authorList>
            <person name="Magalhaes I.L.F."/>
            <person name="Oliveira U."/>
            <person name="Santos F.R."/>
            <person name="Vidigal T.H.D.A."/>
            <person name="Brescovit A.D."/>
            <person name="Santos A.J."/>
        </authorList>
    </citation>
    <scope>NUCLEOTIDE SEQUENCE</scope>
    <source>
        <tissue evidence="1">Shoot tissue taken approximately 20 cm above the soil surface</tissue>
    </source>
</reference>
<reference evidence="1" key="2">
    <citation type="journal article" date="2015" name="Data Brief">
        <title>Shoot transcriptome of the giant reed, Arundo donax.</title>
        <authorList>
            <person name="Barrero R.A."/>
            <person name="Guerrero F.D."/>
            <person name="Moolhuijzen P."/>
            <person name="Goolsby J.A."/>
            <person name="Tidwell J."/>
            <person name="Bellgard S.E."/>
            <person name="Bellgard M.I."/>
        </authorList>
    </citation>
    <scope>NUCLEOTIDE SEQUENCE</scope>
    <source>
        <tissue evidence="1">Shoot tissue taken approximately 20 cm above the soil surface</tissue>
    </source>
</reference>
<dbReference type="AlphaFoldDB" id="A0A0A8ZJX3"/>
<protein>
    <submittedName>
        <fullName evidence="1">Uncharacterized protein</fullName>
    </submittedName>
</protein>
<dbReference type="EMBL" id="GBRH01258196">
    <property type="protein sequence ID" value="JAD39699.1"/>
    <property type="molecule type" value="Transcribed_RNA"/>
</dbReference>
<accession>A0A0A8ZJX3</accession>
<name>A0A0A8ZJX3_ARUDO</name>